<dbReference type="Proteomes" id="UP000316304">
    <property type="component" value="Unassembled WGS sequence"/>
</dbReference>
<comment type="caution">
    <text evidence="1">The sequence shown here is derived from an EMBL/GenBank/DDBJ whole genome shotgun (WGS) entry which is preliminary data.</text>
</comment>
<dbReference type="EMBL" id="SJPT01000001">
    <property type="protein sequence ID" value="TWU26349.1"/>
    <property type="molecule type" value="Genomic_DNA"/>
</dbReference>
<accession>A0A5C6CUC6</accession>
<evidence type="ECO:0008006" key="3">
    <source>
        <dbReference type="Google" id="ProtNLM"/>
    </source>
</evidence>
<dbReference type="AlphaFoldDB" id="A0A5C6CUC6"/>
<keyword evidence="2" id="KW-1185">Reference proteome</keyword>
<sequence>MMCSLWQNETLFASKNEVVSISAMMDVELLAHRGLWNDASEKNQRRALRCALDSGFGLETDLRDFQGQVVIAHDCPIADHNEKITLDDLCQLYRKSASHACLALNIKADGLADIVHSTLLKHKIDNYFVFDMSVPDLLAHLRQSQHCFTRQSEYESVPSLLQRCEGVWLDAFESRWYGEEVIEAHLCSGKSVCIVSSELHGRSAHEVWPLVRRVAKRNLHDARLLLCTDNPNEFKGFMNDQD</sequence>
<gene>
    <name evidence="1" type="ORF">Pla52o_02020</name>
</gene>
<protein>
    <recommendedName>
        <fullName evidence="3">Cytoplasmic glycerophosphodiester phosphodiesterase</fullName>
    </recommendedName>
</protein>
<evidence type="ECO:0000313" key="2">
    <source>
        <dbReference type="Proteomes" id="UP000316304"/>
    </source>
</evidence>
<organism evidence="1 2">
    <name type="scientific">Novipirellula galeiformis</name>
    <dbReference type="NCBI Taxonomy" id="2528004"/>
    <lineage>
        <taxon>Bacteria</taxon>
        <taxon>Pseudomonadati</taxon>
        <taxon>Planctomycetota</taxon>
        <taxon>Planctomycetia</taxon>
        <taxon>Pirellulales</taxon>
        <taxon>Pirellulaceae</taxon>
        <taxon>Novipirellula</taxon>
    </lineage>
</organism>
<dbReference type="SUPFAM" id="SSF51695">
    <property type="entry name" value="PLC-like phosphodiesterases"/>
    <property type="match status" value="1"/>
</dbReference>
<dbReference type="GO" id="GO:0008081">
    <property type="term" value="F:phosphoric diester hydrolase activity"/>
    <property type="evidence" value="ECO:0007669"/>
    <property type="project" value="InterPro"/>
</dbReference>
<dbReference type="GO" id="GO:0006629">
    <property type="term" value="P:lipid metabolic process"/>
    <property type="evidence" value="ECO:0007669"/>
    <property type="project" value="InterPro"/>
</dbReference>
<evidence type="ECO:0000313" key="1">
    <source>
        <dbReference type="EMBL" id="TWU26349.1"/>
    </source>
</evidence>
<proteinExistence type="predicted"/>
<dbReference type="InterPro" id="IPR017946">
    <property type="entry name" value="PLC-like_Pdiesterase_TIM-brl"/>
</dbReference>
<reference evidence="1 2" key="1">
    <citation type="submission" date="2019-02" db="EMBL/GenBank/DDBJ databases">
        <title>Deep-cultivation of Planctomycetes and their phenomic and genomic characterization uncovers novel biology.</title>
        <authorList>
            <person name="Wiegand S."/>
            <person name="Jogler M."/>
            <person name="Boedeker C."/>
            <person name="Pinto D."/>
            <person name="Vollmers J."/>
            <person name="Rivas-Marin E."/>
            <person name="Kohn T."/>
            <person name="Peeters S.H."/>
            <person name="Heuer A."/>
            <person name="Rast P."/>
            <person name="Oberbeckmann S."/>
            <person name="Bunk B."/>
            <person name="Jeske O."/>
            <person name="Meyerdierks A."/>
            <person name="Storesund J.E."/>
            <person name="Kallscheuer N."/>
            <person name="Luecker S."/>
            <person name="Lage O.M."/>
            <person name="Pohl T."/>
            <person name="Merkel B.J."/>
            <person name="Hornburger P."/>
            <person name="Mueller R.-W."/>
            <person name="Bruemmer F."/>
            <person name="Labrenz M."/>
            <person name="Spormann A.M."/>
            <person name="Op Den Camp H."/>
            <person name="Overmann J."/>
            <person name="Amann R."/>
            <person name="Jetten M.S.M."/>
            <person name="Mascher T."/>
            <person name="Medema M.H."/>
            <person name="Devos D.P."/>
            <person name="Kaster A.-K."/>
            <person name="Ovreas L."/>
            <person name="Rohde M."/>
            <person name="Galperin M.Y."/>
            <person name="Jogler C."/>
        </authorList>
    </citation>
    <scope>NUCLEOTIDE SEQUENCE [LARGE SCALE GENOMIC DNA]</scope>
    <source>
        <strain evidence="1 2">Pla52o</strain>
    </source>
</reference>
<name>A0A5C6CUC6_9BACT</name>